<protein>
    <submittedName>
        <fullName evidence="2">Uncharacterized protein</fullName>
    </submittedName>
</protein>
<organism evidence="2 3">
    <name type="scientific">Tanacetum coccineum</name>
    <dbReference type="NCBI Taxonomy" id="301880"/>
    <lineage>
        <taxon>Eukaryota</taxon>
        <taxon>Viridiplantae</taxon>
        <taxon>Streptophyta</taxon>
        <taxon>Embryophyta</taxon>
        <taxon>Tracheophyta</taxon>
        <taxon>Spermatophyta</taxon>
        <taxon>Magnoliopsida</taxon>
        <taxon>eudicotyledons</taxon>
        <taxon>Gunneridae</taxon>
        <taxon>Pentapetalae</taxon>
        <taxon>asterids</taxon>
        <taxon>campanulids</taxon>
        <taxon>Asterales</taxon>
        <taxon>Asteraceae</taxon>
        <taxon>Asteroideae</taxon>
        <taxon>Anthemideae</taxon>
        <taxon>Anthemidinae</taxon>
        <taxon>Tanacetum</taxon>
    </lineage>
</organism>
<accession>A0ABQ5CJJ1</accession>
<feature type="compositionally biased region" description="Low complexity" evidence="1">
    <location>
        <begin position="10"/>
        <end position="20"/>
    </location>
</feature>
<proteinExistence type="predicted"/>
<reference evidence="2" key="1">
    <citation type="journal article" date="2022" name="Int. J. Mol. Sci.">
        <title>Draft Genome of Tanacetum Coccineum: Genomic Comparison of Closely Related Tanacetum-Family Plants.</title>
        <authorList>
            <person name="Yamashiro T."/>
            <person name="Shiraishi A."/>
            <person name="Nakayama K."/>
            <person name="Satake H."/>
        </authorList>
    </citation>
    <scope>NUCLEOTIDE SEQUENCE</scope>
</reference>
<evidence type="ECO:0000256" key="1">
    <source>
        <dbReference type="SAM" id="MobiDB-lite"/>
    </source>
</evidence>
<evidence type="ECO:0000313" key="3">
    <source>
        <dbReference type="Proteomes" id="UP001151760"/>
    </source>
</evidence>
<comment type="caution">
    <text evidence="2">The sequence shown here is derived from an EMBL/GenBank/DDBJ whole genome shotgun (WGS) entry which is preliminary data.</text>
</comment>
<sequence>MAYQSVEGWSSKGASASDGAKYSGYSGSGTYGTSHVKVGARDPTRNQEMVGAQVRAHSQEMVELLATWGVHRSNGVLGWLEKAKALVARGVVKASSLGVVWMMLYGGIERARVVSRVVVMIVLLMLRALVPWLTLVGGDSEEPESDGVGVRRRESSKKHSIRESHVATLGHAYHSVGDVIGKIEGFANGETIEHIAQACVWMIFVSGEAYDIFTKNEFPFFEHFFQFGVNSFGMDRGRFCHLLLYGVWVRFLYETRHHESRMVLREEEDKYLD</sequence>
<keyword evidence="3" id="KW-1185">Reference proteome</keyword>
<evidence type="ECO:0000313" key="2">
    <source>
        <dbReference type="EMBL" id="GJT26113.1"/>
    </source>
</evidence>
<dbReference type="Proteomes" id="UP001151760">
    <property type="component" value="Unassembled WGS sequence"/>
</dbReference>
<feature type="region of interest" description="Disordered" evidence="1">
    <location>
        <begin position="140"/>
        <end position="160"/>
    </location>
</feature>
<feature type="region of interest" description="Disordered" evidence="1">
    <location>
        <begin position="1"/>
        <end position="20"/>
    </location>
</feature>
<name>A0ABQ5CJJ1_9ASTR</name>
<reference evidence="2" key="2">
    <citation type="submission" date="2022-01" db="EMBL/GenBank/DDBJ databases">
        <authorList>
            <person name="Yamashiro T."/>
            <person name="Shiraishi A."/>
            <person name="Satake H."/>
            <person name="Nakayama K."/>
        </authorList>
    </citation>
    <scope>NUCLEOTIDE SEQUENCE</scope>
</reference>
<dbReference type="EMBL" id="BQNB010014266">
    <property type="protein sequence ID" value="GJT26113.1"/>
    <property type="molecule type" value="Genomic_DNA"/>
</dbReference>
<gene>
    <name evidence="2" type="ORF">Tco_0906388</name>
</gene>